<comment type="caution">
    <text evidence="3">The sequence shown here is derived from an EMBL/GenBank/DDBJ whole genome shotgun (WGS) entry which is preliminary data.</text>
</comment>
<dbReference type="RefSeq" id="WP_377908829.1">
    <property type="nucleotide sequence ID" value="NZ_JBHSGK010000004.1"/>
</dbReference>
<evidence type="ECO:0000259" key="2">
    <source>
        <dbReference type="Pfam" id="PF00582"/>
    </source>
</evidence>
<dbReference type="PANTHER" id="PTHR46268">
    <property type="entry name" value="STRESS RESPONSE PROTEIN NHAX"/>
    <property type="match status" value="1"/>
</dbReference>
<proteinExistence type="inferred from homology"/>
<dbReference type="InterPro" id="IPR006016">
    <property type="entry name" value="UspA"/>
</dbReference>
<keyword evidence="4" id="KW-1185">Reference proteome</keyword>
<dbReference type="Gene3D" id="3.40.50.620">
    <property type="entry name" value="HUPs"/>
    <property type="match status" value="1"/>
</dbReference>
<name>A0ABV9NW36_9BACI</name>
<organism evidence="3 4">
    <name type="scientific">Bacillus daqingensis</name>
    <dbReference type="NCBI Taxonomy" id="872396"/>
    <lineage>
        <taxon>Bacteria</taxon>
        <taxon>Bacillati</taxon>
        <taxon>Bacillota</taxon>
        <taxon>Bacilli</taxon>
        <taxon>Bacillales</taxon>
        <taxon>Bacillaceae</taxon>
        <taxon>Bacillus</taxon>
    </lineage>
</organism>
<dbReference type="Pfam" id="PF00582">
    <property type="entry name" value="Usp"/>
    <property type="match status" value="1"/>
</dbReference>
<gene>
    <name evidence="3" type="ORF">ACFO4L_06210</name>
</gene>
<evidence type="ECO:0000313" key="4">
    <source>
        <dbReference type="Proteomes" id="UP001595896"/>
    </source>
</evidence>
<sequence>MFTHILVAADGSEHSFRACEKAAELASLAERNAVVELLHVEMRSRSVTDELEDEKPHPPAEEQQELFDEYKKVDIGPAEWKETVIMERENVASSIIDYTKESGADILVIGSRGRSSLQTMVLGSVSHKVMKYVEVPVLIVK</sequence>
<protein>
    <submittedName>
        <fullName evidence="3">Universal stress protein</fullName>
    </submittedName>
</protein>
<dbReference type="InterPro" id="IPR006015">
    <property type="entry name" value="Universal_stress_UspA"/>
</dbReference>
<accession>A0ABV9NW36</accession>
<evidence type="ECO:0000256" key="1">
    <source>
        <dbReference type="ARBA" id="ARBA00008791"/>
    </source>
</evidence>
<dbReference type="EMBL" id="JBHSGK010000004">
    <property type="protein sequence ID" value="MFC4736179.1"/>
    <property type="molecule type" value="Genomic_DNA"/>
</dbReference>
<dbReference type="Proteomes" id="UP001595896">
    <property type="component" value="Unassembled WGS sequence"/>
</dbReference>
<evidence type="ECO:0000313" key="3">
    <source>
        <dbReference type="EMBL" id="MFC4736179.1"/>
    </source>
</evidence>
<comment type="similarity">
    <text evidence="1">Belongs to the universal stress protein A family.</text>
</comment>
<feature type="domain" description="UspA" evidence="2">
    <location>
        <begin position="1"/>
        <end position="141"/>
    </location>
</feature>
<dbReference type="PANTHER" id="PTHR46268:SF6">
    <property type="entry name" value="UNIVERSAL STRESS PROTEIN UP12"/>
    <property type="match status" value="1"/>
</dbReference>
<dbReference type="PRINTS" id="PR01438">
    <property type="entry name" value="UNVRSLSTRESS"/>
</dbReference>
<dbReference type="InterPro" id="IPR014729">
    <property type="entry name" value="Rossmann-like_a/b/a_fold"/>
</dbReference>
<dbReference type="SUPFAM" id="SSF52402">
    <property type="entry name" value="Adenine nucleotide alpha hydrolases-like"/>
    <property type="match status" value="1"/>
</dbReference>
<dbReference type="CDD" id="cd00293">
    <property type="entry name" value="USP-like"/>
    <property type="match status" value="1"/>
</dbReference>
<reference evidence="4" key="1">
    <citation type="journal article" date="2019" name="Int. J. Syst. Evol. Microbiol.">
        <title>The Global Catalogue of Microorganisms (GCM) 10K type strain sequencing project: providing services to taxonomists for standard genome sequencing and annotation.</title>
        <authorList>
            <consortium name="The Broad Institute Genomics Platform"/>
            <consortium name="The Broad Institute Genome Sequencing Center for Infectious Disease"/>
            <person name="Wu L."/>
            <person name="Ma J."/>
        </authorList>
    </citation>
    <scope>NUCLEOTIDE SEQUENCE [LARGE SCALE GENOMIC DNA]</scope>
    <source>
        <strain evidence="4">JCM 12165</strain>
    </source>
</reference>